<dbReference type="SUPFAM" id="SSF51905">
    <property type="entry name" value="FAD/NAD(P)-binding domain"/>
    <property type="match status" value="1"/>
</dbReference>
<dbReference type="GO" id="GO:0019622">
    <property type="term" value="P:3-(3-hydroxy)phenylpropionate catabolic process"/>
    <property type="evidence" value="ECO:0007669"/>
    <property type="project" value="TreeGrafter"/>
</dbReference>
<dbReference type="Pfam" id="PF01494">
    <property type="entry name" value="FAD_binding_3"/>
    <property type="match status" value="1"/>
</dbReference>
<feature type="domain" description="FAD-binding" evidence="2">
    <location>
        <begin position="7"/>
        <end position="347"/>
    </location>
</feature>
<proteinExistence type="predicted"/>
<dbReference type="RefSeq" id="WP_063180775.1">
    <property type="nucleotide sequence ID" value="NZ_LQNT01000009.1"/>
</dbReference>
<dbReference type="PANTHER" id="PTHR43476">
    <property type="entry name" value="3-(3-HYDROXY-PHENYL)PROPIONATE/3-HYDROXYCINNAMIC ACID HYDROXYLASE"/>
    <property type="match status" value="1"/>
</dbReference>
<dbReference type="InterPro" id="IPR002938">
    <property type="entry name" value="FAD-bd"/>
</dbReference>
<dbReference type="Gene3D" id="3.30.70.2450">
    <property type="match status" value="1"/>
</dbReference>
<accession>A0A163FK54</accession>
<dbReference type="InterPro" id="IPR036188">
    <property type="entry name" value="FAD/NAD-bd_sf"/>
</dbReference>
<evidence type="ECO:0000313" key="4">
    <source>
        <dbReference type="Proteomes" id="UP000076490"/>
    </source>
</evidence>
<dbReference type="InterPro" id="IPR050631">
    <property type="entry name" value="PheA/TfdB_FAD_monoxygenase"/>
</dbReference>
<protein>
    <recommendedName>
        <fullName evidence="2">FAD-binding domain-containing protein</fullName>
    </recommendedName>
</protein>
<comment type="caution">
    <text evidence="3">The sequence shown here is derived from an EMBL/GenBank/DDBJ whole genome shotgun (WGS) entry which is preliminary data.</text>
</comment>
<evidence type="ECO:0000259" key="2">
    <source>
        <dbReference type="Pfam" id="PF01494"/>
    </source>
</evidence>
<dbReference type="PANTHER" id="PTHR43476:SF3">
    <property type="entry name" value="FAD-BINDING MONOOXYGENASE"/>
    <property type="match status" value="1"/>
</dbReference>
<evidence type="ECO:0000256" key="1">
    <source>
        <dbReference type="ARBA" id="ARBA00023002"/>
    </source>
</evidence>
<dbReference type="GO" id="GO:0008688">
    <property type="term" value="F:3-(3-hydroxyphenyl)propionate hydroxylase activity"/>
    <property type="evidence" value="ECO:0007669"/>
    <property type="project" value="TreeGrafter"/>
</dbReference>
<organism evidence="3 4">
    <name type="scientific">Bhargavaea cecembensis</name>
    <dbReference type="NCBI Taxonomy" id="394098"/>
    <lineage>
        <taxon>Bacteria</taxon>
        <taxon>Bacillati</taxon>
        <taxon>Bacillota</taxon>
        <taxon>Bacilli</taxon>
        <taxon>Bacillales</taxon>
        <taxon>Caryophanaceae</taxon>
        <taxon>Bhargavaea</taxon>
    </lineage>
</organism>
<name>A0A163FK54_9BACL</name>
<dbReference type="OrthoDB" id="9766816at2"/>
<reference evidence="3 4" key="1">
    <citation type="submission" date="2016-01" db="EMBL/GenBank/DDBJ databases">
        <title>Whole genome sequencing of Bhargavaea cecembensis T14.</title>
        <authorList>
            <person name="Hong K.W."/>
        </authorList>
    </citation>
    <scope>NUCLEOTIDE SEQUENCE [LARGE SCALE GENOMIC DNA]</scope>
    <source>
        <strain evidence="3 4">T14</strain>
    </source>
</reference>
<gene>
    <name evidence="3" type="ORF">AV656_08030</name>
</gene>
<dbReference type="AlphaFoldDB" id="A0A163FK54"/>
<sequence length="527" mass="59326">MTKTHAYDVIVIGYGPVGKMVSALLGQKGWNVGVFERYDRPYGLPRAVKYDHEITRLLQKICPVEDIKRISVKVPDNYVWCNADRVPLLEIDWSQDGISGWPADMLFNQAELETIMNKACESQPSVTINLGYNAIHLNEYEDQVNVLFKSVNGEVINTAAKYVIGCDGANSFVRDNMEHTVNDLGFYNDFLIVDIIPTEEMEFTPMNLQVCDPKRPTTCVSGGPGRRRWEFMLLPGETKEEFKSQEVAWKFLEPWGIHPGNAKMERHAVYTFKAKWVDEWRKNRLMLAGDAAHLTPPFMGQGMSSGIRDAASLAWKLDLLLKGITDESILDTYTEERKPHMEKLIEAAIYLGKIICITDAERAKQRDEQFLSGNFPPFPAFPTLTEGVFDQGGSEKEAGLTGHLSPQGMVEYNGKSGLFDNVVGQGWVLLGRNHDPRELLNEQQIQILEDISAVFAKVVPPGQPESDAVIDTEGTYEAFFRTNNVEVALFRPDFYIYGVRSQKEDLPTLVEGLSAQLIEQTDMANAR</sequence>
<dbReference type="EMBL" id="LQNT01000009">
    <property type="protein sequence ID" value="KZE38841.1"/>
    <property type="molecule type" value="Genomic_DNA"/>
</dbReference>
<dbReference type="GO" id="GO:0071949">
    <property type="term" value="F:FAD binding"/>
    <property type="evidence" value="ECO:0007669"/>
    <property type="project" value="InterPro"/>
</dbReference>
<dbReference type="Proteomes" id="UP000076490">
    <property type="component" value="Unassembled WGS sequence"/>
</dbReference>
<dbReference type="NCBIfam" id="NF004829">
    <property type="entry name" value="PRK06183.1-3"/>
    <property type="match status" value="1"/>
</dbReference>
<evidence type="ECO:0000313" key="3">
    <source>
        <dbReference type="EMBL" id="KZE38841.1"/>
    </source>
</evidence>
<keyword evidence="1" id="KW-0560">Oxidoreductase</keyword>
<dbReference type="PRINTS" id="PR00420">
    <property type="entry name" value="RNGMNOXGNASE"/>
</dbReference>
<dbReference type="Gene3D" id="3.50.50.60">
    <property type="entry name" value="FAD/NAD(P)-binding domain"/>
    <property type="match status" value="1"/>
</dbReference>